<feature type="compositionally biased region" description="Polar residues" evidence="3">
    <location>
        <begin position="204"/>
        <end position="215"/>
    </location>
</feature>
<evidence type="ECO:0000256" key="2">
    <source>
        <dbReference type="ARBA" id="ARBA00022884"/>
    </source>
</evidence>
<dbReference type="SUPFAM" id="SSF48371">
    <property type="entry name" value="ARM repeat"/>
    <property type="match status" value="1"/>
</dbReference>
<dbReference type="OrthoDB" id="497380at2759"/>
<sequence length="798" mass="86795">MEWSDGENERDGDWSDVESDGSDGVQAGEKRAREDDDDESGDEDEDGAEINREAKKVKREPGESAAANAAAKQERRELKRSRQAAKLAAKTKPAPGKSADQAKQEKLTLETLDHAKKLWEEVRRRNQKEKDLKKGKTMGGDNGNWKQEKATKVRELWALVKGYVCQLSTSHSTSRIIQSLLKHGTVDVREGVGAELLSGRAPPANTSTKSSTKTQPAQGFVELAKTPYGKFLAVKVAAYCPKLRPTLLAALLHPQPGLPRLLRHQHASYVVEEFYARYATAAQRDEMLARFYGHDYLAALQLEGAVTGGWKENAQGGGKTARRGDMKAVMATLAPARRTLVMTAVRGHIDTLLLKTPTLTNLTIAHRLTADYLECFGLDFTPCPGAQPIPITDLEPLSVIHPFLDSLTPHLLHILHTPHGSLAVRLCLLYGTARHRKKMLRSLRGHVRNIAADKHGAEVLIGAMECVDDTVLLSKMICGEIEKGPGAVGDDAGEDNVDRIETTPAEPVPLPDGTAMKKTADLILLPSGVTLLLHVLSPRNPKYSDKPFLESLERLDPIRAATSKKENSVRWKEMCKVVAPRLAEGLVEGGSTRLNQIARSKSKHVVVELLKSSDATFDKLPILRMIALLAMPAPPTKLPPPPGTDPSLDLTTPPLLHRVAQSLLKDLIVASPLPGVPADSPETFPQLMLQALAPNMPAWIKLFSTEPRFSSGAAFIVVSMLECGDAEIVRGLKEASGSVKEVKDAVKKWRKKEGAPSSDGIEKPAARGASKQGGKTGKRAIQRTPGLTGIEILFSKLE</sequence>
<evidence type="ECO:0000313" key="5">
    <source>
        <dbReference type="EMBL" id="KXS09085.1"/>
    </source>
</evidence>
<dbReference type="Gene3D" id="1.25.10.10">
    <property type="entry name" value="Leucine-rich Repeat Variant"/>
    <property type="match status" value="2"/>
</dbReference>
<evidence type="ECO:0000313" key="6">
    <source>
        <dbReference type="Proteomes" id="UP000070544"/>
    </source>
</evidence>
<dbReference type="Pfam" id="PF08144">
    <property type="entry name" value="CPL"/>
    <property type="match status" value="1"/>
</dbReference>
<proteinExistence type="predicted"/>
<feature type="compositionally biased region" description="Basic and acidic residues" evidence="3">
    <location>
        <begin position="122"/>
        <end position="134"/>
    </location>
</feature>
<accession>A0A138ZXQ4</accession>
<dbReference type="PANTHER" id="PTHR13389:SF0">
    <property type="entry name" value="PUMILIO HOMOLOG 3"/>
    <property type="match status" value="1"/>
</dbReference>
<dbReference type="GO" id="GO:0003729">
    <property type="term" value="F:mRNA binding"/>
    <property type="evidence" value="ECO:0007669"/>
    <property type="project" value="TreeGrafter"/>
</dbReference>
<dbReference type="InterPro" id="IPR011989">
    <property type="entry name" value="ARM-like"/>
</dbReference>
<dbReference type="AlphaFoldDB" id="A0A138ZXQ4"/>
<evidence type="ECO:0000259" key="4">
    <source>
        <dbReference type="Pfam" id="PF08144"/>
    </source>
</evidence>
<dbReference type="InterPro" id="IPR016024">
    <property type="entry name" value="ARM-type_fold"/>
</dbReference>
<dbReference type="SMART" id="SM00025">
    <property type="entry name" value="Pumilio"/>
    <property type="match status" value="4"/>
</dbReference>
<dbReference type="InterPro" id="IPR012959">
    <property type="entry name" value="CPL_dom"/>
</dbReference>
<feature type="domain" description="CPL" evidence="4">
    <location>
        <begin position="530"/>
        <end position="664"/>
    </location>
</feature>
<dbReference type="InterPro" id="IPR040059">
    <property type="entry name" value="PUM3"/>
</dbReference>
<feature type="compositionally biased region" description="Basic and acidic residues" evidence="3">
    <location>
        <begin position="49"/>
        <end position="62"/>
    </location>
</feature>
<keyword evidence="1" id="KW-0677">Repeat</keyword>
<reference evidence="5 6" key="1">
    <citation type="journal article" date="2015" name="Genome Biol. Evol.">
        <title>Phylogenomic analyses indicate that early fungi evolved digesting cell walls of algal ancestors of land plants.</title>
        <authorList>
            <person name="Chang Y."/>
            <person name="Wang S."/>
            <person name="Sekimoto S."/>
            <person name="Aerts A.L."/>
            <person name="Choi C."/>
            <person name="Clum A."/>
            <person name="LaButti K.M."/>
            <person name="Lindquist E.A."/>
            <person name="Yee Ngan C."/>
            <person name="Ohm R.A."/>
            <person name="Salamov A.A."/>
            <person name="Grigoriev I.V."/>
            <person name="Spatafora J.W."/>
            <person name="Berbee M.L."/>
        </authorList>
    </citation>
    <scope>NUCLEOTIDE SEQUENCE [LARGE SCALE GENOMIC DNA]</scope>
    <source>
        <strain evidence="5 6">JEL478</strain>
    </source>
</reference>
<dbReference type="GO" id="GO:0005730">
    <property type="term" value="C:nucleolus"/>
    <property type="evidence" value="ECO:0007669"/>
    <property type="project" value="TreeGrafter"/>
</dbReference>
<name>A0A138ZXQ4_GONPJ</name>
<feature type="region of interest" description="Disordered" evidence="3">
    <location>
        <begin position="122"/>
        <end position="147"/>
    </location>
</feature>
<organism evidence="5 6">
    <name type="scientific">Gonapodya prolifera (strain JEL478)</name>
    <name type="common">Monoblepharis prolifera</name>
    <dbReference type="NCBI Taxonomy" id="1344416"/>
    <lineage>
        <taxon>Eukaryota</taxon>
        <taxon>Fungi</taxon>
        <taxon>Fungi incertae sedis</taxon>
        <taxon>Chytridiomycota</taxon>
        <taxon>Chytridiomycota incertae sedis</taxon>
        <taxon>Monoblepharidomycetes</taxon>
        <taxon>Monoblepharidales</taxon>
        <taxon>Gonapodyaceae</taxon>
        <taxon>Gonapodya</taxon>
    </lineage>
</organism>
<dbReference type="GO" id="GO:0006417">
    <property type="term" value="P:regulation of translation"/>
    <property type="evidence" value="ECO:0007669"/>
    <property type="project" value="TreeGrafter"/>
</dbReference>
<feature type="compositionally biased region" description="Low complexity" evidence="3">
    <location>
        <begin position="84"/>
        <end position="97"/>
    </location>
</feature>
<gene>
    <name evidence="5" type="ORF">M427DRAFT_161146</name>
</gene>
<dbReference type="PANTHER" id="PTHR13389">
    <property type="entry name" value="PUMILIO HOMOLOG 3"/>
    <property type="match status" value="1"/>
</dbReference>
<feature type="region of interest" description="Disordered" evidence="3">
    <location>
        <begin position="195"/>
        <end position="215"/>
    </location>
</feature>
<evidence type="ECO:0000256" key="1">
    <source>
        <dbReference type="ARBA" id="ARBA00022737"/>
    </source>
</evidence>
<keyword evidence="2" id="KW-0694">RNA-binding</keyword>
<feature type="region of interest" description="Disordered" evidence="3">
    <location>
        <begin position="750"/>
        <end position="783"/>
    </location>
</feature>
<dbReference type="STRING" id="1344416.A0A138ZXQ4"/>
<dbReference type="EMBL" id="KQ965893">
    <property type="protein sequence ID" value="KXS09085.1"/>
    <property type="molecule type" value="Genomic_DNA"/>
</dbReference>
<feature type="region of interest" description="Disordered" evidence="3">
    <location>
        <begin position="1"/>
        <end position="106"/>
    </location>
</feature>
<keyword evidence="6" id="KW-1185">Reference proteome</keyword>
<dbReference type="InterPro" id="IPR001313">
    <property type="entry name" value="Pumilio_RNA-bd_rpt"/>
</dbReference>
<feature type="compositionally biased region" description="Acidic residues" evidence="3">
    <location>
        <begin position="35"/>
        <end position="48"/>
    </location>
</feature>
<protein>
    <submittedName>
        <fullName evidence="5">ARM repeat-containing protein</fullName>
    </submittedName>
</protein>
<dbReference type="Proteomes" id="UP000070544">
    <property type="component" value="Unassembled WGS sequence"/>
</dbReference>
<evidence type="ECO:0000256" key="3">
    <source>
        <dbReference type="SAM" id="MobiDB-lite"/>
    </source>
</evidence>